<evidence type="ECO:0000313" key="2">
    <source>
        <dbReference type="Proteomes" id="UP000001307"/>
    </source>
</evidence>
<name>E4XCS9_OIKDI</name>
<dbReference type="AlphaFoldDB" id="E4XCS9"/>
<protein>
    <submittedName>
        <fullName evidence="1">Uncharacterized protein</fullName>
    </submittedName>
</protein>
<reference evidence="1" key="1">
    <citation type="journal article" date="2010" name="Science">
        <title>Plasticity of animal genome architecture unmasked by rapid evolution of a pelagic tunicate.</title>
        <authorList>
            <person name="Denoeud F."/>
            <person name="Henriet S."/>
            <person name="Mungpakdee S."/>
            <person name="Aury J.M."/>
            <person name="Da Silva C."/>
            <person name="Brinkmann H."/>
            <person name="Mikhaleva J."/>
            <person name="Olsen L.C."/>
            <person name="Jubin C."/>
            <person name="Canestro C."/>
            <person name="Bouquet J.M."/>
            <person name="Danks G."/>
            <person name="Poulain J."/>
            <person name="Campsteijn C."/>
            <person name="Adamski M."/>
            <person name="Cross I."/>
            <person name="Yadetie F."/>
            <person name="Muffato M."/>
            <person name="Louis A."/>
            <person name="Butcher S."/>
            <person name="Tsagkogeorga G."/>
            <person name="Konrad A."/>
            <person name="Singh S."/>
            <person name="Jensen M.F."/>
            <person name="Cong E.H."/>
            <person name="Eikeseth-Otteraa H."/>
            <person name="Noel B."/>
            <person name="Anthouard V."/>
            <person name="Porcel B.M."/>
            <person name="Kachouri-Lafond R."/>
            <person name="Nishino A."/>
            <person name="Ugolini M."/>
            <person name="Chourrout P."/>
            <person name="Nishida H."/>
            <person name="Aasland R."/>
            <person name="Huzurbazar S."/>
            <person name="Westhof E."/>
            <person name="Delsuc F."/>
            <person name="Lehrach H."/>
            <person name="Reinhardt R."/>
            <person name="Weissenbach J."/>
            <person name="Roy S.W."/>
            <person name="Artiguenave F."/>
            <person name="Postlethwait J.H."/>
            <person name="Manak J.R."/>
            <person name="Thompson E.M."/>
            <person name="Jaillon O."/>
            <person name="Du Pasquier L."/>
            <person name="Boudinot P."/>
            <person name="Liberles D.A."/>
            <person name="Volff J.N."/>
            <person name="Philippe H."/>
            <person name="Lenhard B."/>
            <person name="Roest Crollius H."/>
            <person name="Wincker P."/>
            <person name="Chourrout D."/>
        </authorList>
    </citation>
    <scope>NUCLEOTIDE SEQUENCE [LARGE SCALE GENOMIC DNA]</scope>
</reference>
<dbReference type="InParanoid" id="E4XCS9"/>
<organism evidence="1">
    <name type="scientific">Oikopleura dioica</name>
    <name type="common">Tunicate</name>
    <dbReference type="NCBI Taxonomy" id="34765"/>
    <lineage>
        <taxon>Eukaryota</taxon>
        <taxon>Metazoa</taxon>
        <taxon>Chordata</taxon>
        <taxon>Tunicata</taxon>
        <taxon>Appendicularia</taxon>
        <taxon>Copelata</taxon>
        <taxon>Oikopleuridae</taxon>
        <taxon>Oikopleura</taxon>
    </lineage>
</organism>
<dbReference type="EMBL" id="FN653037">
    <property type="protein sequence ID" value="CBY09404.1"/>
    <property type="molecule type" value="Genomic_DNA"/>
</dbReference>
<dbReference type="Proteomes" id="UP000001307">
    <property type="component" value="Unassembled WGS sequence"/>
</dbReference>
<keyword evidence="2" id="KW-1185">Reference proteome</keyword>
<accession>E4XCS9</accession>
<proteinExistence type="predicted"/>
<gene>
    <name evidence="1" type="ORF">GSOID_T00007960001</name>
</gene>
<sequence length="312" mass="36276">MSGEMQWHRWWRYWSDDEDTNDEEDYEEEYREPPVTKKLRCLKERHEQALNAENIADQEVQKMVNEISKNAKLGSAGNLSSSSAAEKKKEAAKIAATKAEDQVLEFAKSHNIEPYSENEKLLKEMRRKTSALDGSWNLHSVTMKNCRGMTKEEVEHVMKMKEYGALYLNFQFSIGPGGRAKEGFGSEDGFWCFQFEVKRSEKCLVPVKRGRSKRQKTVMNADVLKLDLWWSDVGEPWGLHAPGFEIFVINSDNEIIENAKRYGMWDINFRIDLDRLKLAGQEISDVSYRVAINVFPQDNEDDFEDDLEDEDY</sequence>
<evidence type="ECO:0000313" key="1">
    <source>
        <dbReference type="EMBL" id="CBY09404.1"/>
    </source>
</evidence>